<dbReference type="Proteomes" id="UP000233469">
    <property type="component" value="Unassembled WGS sequence"/>
</dbReference>
<evidence type="ECO:0000313" key="2">
    <source>
        <dbReference type="Proteomes" id="UP000233469"/>
    </source>
</evidence>
<proteinExistence type="predicted"/>
<reference evidence="1 2" key="2">
    <citation type="submission" date="2017-10" db="EMBL/GenBank/DDBJ databases">
        <title>Extensive intraspecific genome diversity in a model arbuscular mycorrhizal fungus.</title>
        <authorList>
            <person name="Chen E.C.H."/>
            <person name="Morin E."/>
            <person name="Baudet D."/>
            <person name="Noel J."/>
            <person name="Ndikumana S."/>
            <person name="Charron P."/>
            <person name="St-Onge C."/>
            <person name="Giorgi J."/>
            <person name="Grigoriev I.V."/>
            <person name="Roux C."/>
            <person name="Martin F.M."/>
            <person name="Corradi N."/>
        </authorList>
    </citation>
    <scope>NUCLEOTIDE SEQUENCE [LARGE SCALE GENOMIC DNA]</scope>
    <source>
        <strain evidence="1 2">C2</strain>
    </source>
</reference>
<comment type="caution">
    <text evidence="1">The sequence shown here is derived from an EMBL/GenBank/DDBJ whole genome shotgun (WGS) entry which is preliminary data.</text>
</comment>
<accession>A0A2N1MGN2</accession>
<evidence type="ECO:0000313" key="1">
    <source>
        <dbReference type="EMBL" id="PKK60817.1"/>
    </source>
</evidence>
<sequence>MSFSELIGKLKGELKSLVVFVENASRWKITDERKWLENFGAIVKQSYERSSRKALLEITENV</sequence>
<gene>
    <name evidence="1" type="ORF">RhiirC2_761425</name>
</gene>
<reference evidence="1 2" key="1">
    <citation type="submission" date="2016-04" db="EMBL/GenBank/DDBJ databases">
        <title>Genome analyses suggest a sexual origin of heterokaryosis in a supposedly ancient asexual fungus.</title>
        <authorList>
            <person name="Ropars J."/>
            <person name="Sedzielewska K."/>
            <person name="Noel J."/>
            <person name="Charron P."/>
            <person name="Farinelli L."/>
            <person name="Marton T."/>
            <person name="Kruger M."/>
            <person name="Pelin A."/>
            <person name="Brachmann A."/>
            <person name="Corradi N."/>
        </authorList>
    </citation>
    <scope>NUCLEOTIDE SEQUENCE [LARGE SCALE GENOMIC DNA]</scope>
    <source>
        <strain evidence="1 2">C2</strain>
    </source>
</reference>
<protein>
    <submittedName>
        <fullName evidence="1">Uncharacterized protein</fullName>
    </submittedName>
</protein>
<dbReference type="EMBL" id="LLXL01002452">
    <property type="protein sequence ID" value="PKK60817.1"/>
    <property type="molecule type" value="Genomic_DNA"/>
</dbReference>
<dbReference type="AlphaFoldDB" id="A0A2N1MGN2"/>
<name>A0A2N1MGN2_9GLOM</name>
<dbReference type="VEuPathDB" id="FungiDB:FUN_000596"/>
<organism evidence="1 2">
    <name type="scientific">Rhizophagus irregularis</name>
    <dbReference type="NCBI Taxonomy" id="588596"/>
    <lineage>
        <taxon>Eukaryota</taxon>
        <taxon>Fungi</taxon>
        <taxon>Fungi incertae sedis</taxon>
        <taxon>Mucoromycota</taxon>
        <taxon>Glomeromycotina</taxon>
        <taxon>Glomeromycetes</taxon>
        <taxon>Glomerales</taxon>
        <taxon>Glomeraceae</taxon>
        <taxon>Rhizophagus</taxon>
    </lineage>
</organism>